<dbReference type="AlphaFoldDB" id="A0A6A4GQW1"/>
<keyword evidence="2" id="KW-1185">Reference proteome</keyword>
<gene>
    <name evidence="1" type="ORF">BT96DRAFT_1004980</name>
</gene>
<evidence type="ECO:0000313" key="2">
    <source>
        <dbReference type="Proteomes" id="UP000799118"/>
    </source>
</evidence>
<accession>A0A6A4GQW1</accession>
<name>A0A6A4GQW1_9AGAR</name>
<protein>
    <submittedName>
        <fullName evidence="1">Uncharacterized protein</fullName>
    </submittedName>
</protein>
<proteinExistence type="predicted"/>
<organism evidence="1 2">
    <name type="scientific">Gymnopus androsaceus JB14</name>
    <dbReference type="NCBI Taxonomy" id="1447944"/>
    <lineage>
        <taxon>Eukaryota</taxon>
        <taxon>Fungi</taxon>
        <taxon>Dikarya</taxon>
        <taxon>Basidiomycota</taxon>
        <taxon>Agaricomycotina</taxon>
        <taxon>Agaricomycetes</taxon>
        <taxon>Agaricomycetidae</taxon>
        <taxon>Agaricales</taxon>
        <taxon>Marasmiineae</taxon>
        <taxon>Omphalotaceae</taxon>
        <taxon>Gymnopus</taxon>
    </lineage>
</organism>
<dbReference type="Proteomes" id="UP000799118">
    <property type="component" value="Unassembled WGS sequence"/>
</dbReference>
<evidence type="ECO:0000313" key="1">
    <source>
        <dbReference type="EMBL" id="KAE9387564.1"/>
    </source>
</evidence>
<reference evidence="1" key="1">
    <citation type="journal article" date="2019" name="Environ. Microbiol.">
        <title>Fungal ecological strategies reflected in gene transcription - a case study of two litter decomposers.</title>
        <authorList>
            <person name="Barbi F."/>
            <person name="Kohler A."/>
            <person name="Barry K."/>
            <person name="Baskaran P."/>
            <person name="Daum C."/>
            <person name="Fauchery L."/>
            <person name="Ihrmark K."/>
            <person name="Kuo A."/>
            <person name="LaButti K."/>
            <person name="Lipzen A."/>
            <person name="Morin E."/>
            <person name="Grigoriev I.V."/>
            <person name="Henrissat B."/>
            <person name="Lindahl B."/>
            <person name="Martin F."/>
        </authorList>
    </citation>
    <scope>NUCLEOTIDE SEQUENCE</scope>
    <source>
        <strain evidence="1">JB14</strain>
    </source>
</reference>
<sequence>MSFQNDSAPNPSIECRFERICSDELIDPEHPCTLMPCLVALHYEISLIEAGRSLLADRMDVLLINVLERNHSSLCRELREIGKKMRDISVEGEWLEMQVAGKKYALSMVQQQHVVVSI</sequence>
<dbReference type="EMBL" id="ML769792">
    <property type="protein sequence ID" value="KAE9387564.1"/>
    <property type="molecule type" value="Genomic_DNA"/>
</dbReference>